<dbReference type="PANTHER" id="PTHR43132">
    <property type="entry name" value="ARSENICAL RESISTANCE OPERON REPRESSOR ARSR-RELATED"/>
    <property type="match status" value="1"/>
</dbReference>
<keyword evidence="2" id="KW-0238">DNA-binding</keyword>
<protein>
    <submittedName>
        <fullName evidence="5">Helix-turn-helix protein</fullName>
    </submittedName>
</protein>
<keyword evidence="3" id="KW-0804">Transcription</keyword>
<comment type="caution">
    <text evidence="5">The sequence shown here is derived from an EMBL/GenBank/DDBJ whole genome shotgun (WGS) entry which is preliminary data.</text>
</comment>
<evidence type="ECO:0000313" key="5">
    <source>
        <dbReference type="EMBL" id="TWF71478.1"/>
    </source>
</evidence>
<evidence type="ECO:0000313" key="6">
    <source>
        <dbReference type="Proteomes" id="UP000317940"/>
    </source>
</evidence>
<dbReference type="SUPFAM" id="SSF46785">
    <property type="entry name" value="Winged helix' DNA-binding domain"/>
    <property type="match status" value="1"/>
</dbReference>
<accession>A0A561S9D1</accession>
<dbReference type="AlphaFoldDB" id="A0A561S9D1"/>
<reference evidence="5 6" key="1">
    <citation type="submission" date="2019-06" db="EMBL/GenBank/DDBJ databases">
        <title>Sequencing the genomes of 1000 actinobacteria strains.</title>
        <authorList>
            <person name="Klenk H.-P."/>
        </authorList>
    </citation>
    <scope>NUCLEOTIDE SEQUENCE [LARGE SCALE GENOMIC DNA]</scope>
    <source>
        <strain evidence="5 6">DSM 44826</strain>
    </source>
</reference>
<dbReference type="Pfam" id="PF01022">
    <property type="entry name" value="HTH_5"/>
    <property type="match status" value="1"/>
</dbReference>
<dbReference type="SMART" id="SM00418">
    <property type="entry name" value="HTH_ARSR"/>
    <property type="match status" value="1"/>
</dbReference>
<dbReference type="InterPro" id="IPR001845">
    <property type="entry name" value="HTH_ArsR_DNA-bd_dom"/>
</dbReference>
<dbReference type="InterPro" id="IPR011991">
    <property type="entry name" value="ArsR-like_HTH"/>
</dbReference>
<sequence length="224" mass="24827">MVRGESGEVSRHFLTTGFWGRRGGVVKAFGFPDTFRMDEQPSEDENDAERGEQHLVLQSAEQFKALGHPVRHRMVNALRQRPATLRQLAEALGMSKGTIGYHVRVLREAGMVRLAETRQVRGGTEQYFALVSRSFKFHPDAKAGAQFLINAALDEMLPPEPGQATHTVLRHLWLTRAEAEAMEVRLRAMADEPAPTDPASGEAYGLLVSLFRADVPSLPPDEGN</sequence>
<feature type="domain" description="HTH arsR-type" evidence="4">
    <location>
        <begin position="51"/>
        <end position="145"/>
    </location>
</feature>
<proteinExistence type="predicted"/>
<dbReference type="InterPro" id="IPR036388">
    <property type="entry name" value="WH-like_DNA-bd_sf"/>
</dbReference>
<evidence type="ECO:0000256" key="3">
    <source>
        <dbReference type="ARBA" id="ARBA00023163"/>
    </source>
</evidence>
<name>A0A561S9D1_9ACTN</name>
<dbReference type="EMBL" id="VIWT01000009">
    <property type="protein sequence ID" value="TWF71478.1"/>
    <property type="molecule type" value="Genomic_DNA"/>
</dbReference>
<evidence type="ECO:0000256" key="1">
    <source>
        <dbReference type="ARBA" id="ARBA00023015"/>
    </source>
</evidence>
<dbReference type="Proteomes" id="UP000317940">
    <property type="component" value="Unassembled WGS sequence"/>
</dbReference>
<organism evidence="5 6">
    <name type="scientific">Kitasatospora viridis</name>
    <dbReference type="NCBI Taxonomy" id="281105"/>
    <lineage>
        <taxon>Bacteria</taxon>
        <taxon>Bacillati</taxon>
        <taxon>Actinomycetota</taxon>
        <taxon>Actinomycetes</taxon>
        <taxon>Kitasatosporales</taxon>
        <taxon>Streptomycetaceae</taxon>
        <taxon>Kitasatospora</taxon>
    </lineage>
</organism>
<evidence type="ECO:0000256" key="2">
    <source>
        <dbReference type="ARBA" id="ARBA00023125"/>
    </source>
</evidence>
<dbReference type="CDD" id="cd00090">
    <property type="entry name" value="HTH_ARSR"/>
    <property type="match status" value="1"/>
</dbReference>
<dbReference type="PANTHER" id="PTHR43132:SF2">
    <property type="entry name" value="ARSENICAL RESISTANCE OPERON REPRESSOR ARSR-RELATED"/>
    <property type="match status" value="1"/>
</dbReference>
<dbReference type="InterPro" id="IPR051011">
    <property type="entry name" value="Metal_resp_trans_reg"/>
</dbReference>
<keyword evidence="1" id="KW-0805">Transcription regulation</keyword>
<dbReference type="PROSITE" id="PS50987">
    <property type="entry name" value="HTH_ARSR_2"/>
    <property type="match status" value="1"/>
</dbReference>
<dbReference type="InterPro" id="IPR036390">
    <property type="entry name" value="WH_DNA-bd_sf"/>
</dbReference>
<dbReference type="Gene3D" id="1.10.10.10">
    <property type="entry name" value="Winged helix-like DNA-binding domain superfamily/Winged helix DNA-binding domain"/>
    <property type="match status" value="1"/>
</dbReference>
<gene>
    <name evidence="5" type="ORF">FHX73_19108</name>
</gene>
<dbReference type="GO" id="GO:0003677">
    <property type="term" value="F:DNA binding"/>
    <property type="evidence" value="ECO:0007669"/>
    <property type="project" value="UniProtKB-KW"/>
</dbReference>
<evidence type="ECO:0000259" key="4">
    <source>
        <dbReference type="PROSITE" id="PS50987"/>
    </source>
</evidence>
<keyword evidence="6" id="KW-1185">Reference proteome</keyword>
<dbReference type="GO" id="GO:0003700">
    <property type="term" value="F:DNA-binding transcription factor activity"/>
    <property type="evidence" value="ECO:0007669"/>
    <property type="project" value="InterPro"/>
</dbReference>